<proteinExistence type="predicted"/>
<evidence type="ECO:0000313" key="3">
    <source>
        <dbReference type="EMBL" id="AVR45520.1"/>
    </source>
</evidence>
<feature type="transmembrane region" description="Helical" evidence="1">
    <location>
        <begin position="77"/>
        <end position="96"/>
    </location>
</feature>
<dbReference type="SMART" id="SM00014">
    <property type="entry name" value="acidPPc"/>
    <property type="match status" value="1"/>
</dbReference>
<dbReference type="Gene3D" id="1.20.144.10">
    <property type="entry name" value="Phosphatidic acid phosphatase type 2/haloperoxidase"/>
    <property type="match status" value="2"/>
</dbReference>
<accession>A0A2R3Z5H6</accession>
<feature type="domain" description="Phosphatidic acid phosphatase type 2/haloperoxidase" evidence="2">
    <location>
        <begin position="76"/>
        <end position="191"/>
    </location>
</feature>
<feature type="transmembrane region" description="Helical" evidence="1">
    <location>
        <begin position="116"/>
        <end position="137"/>
    </location>
</feature>
<dbReference type="InterPro" id="IPR036938">
    <property type="entry name" value="PAP2/HPO_sf"/>
</dbReference>
<dbReference type="AlphaFoldDB" id="A0A2R3Z5H6"/>
<dbReference type="SUPFAM" id="SSF48317">
    <property type="entry name" value="Acid phosphatase/Vanadium-dependent haloperoxidase"/>
    <property type="match status" value="1"/>
</dbReference>
<organism evidence="3 4">
    <name type="scientific">Christiangramia fulva</name>
    <dbReference type="NCBI Taxonomy" id="2126553"/>
    <lineage>
        <taxon>Bacteria</taxon>
        <taxon>Pseudomonadati</taxon>
        <taxon>Bacteroidota</taxon>
        <taxon>Flavobacteriia</taxon>
        <taxon>Flavobacteriales</taxon>
        <taxon>Flavobacteriaceae</taxon>
        <taxon>Christiangramia</taxon>
    </lineage>
</organism>
<feature type="transmembrane region" description="Helical" evidence="1">
    <location>
        <begin position="176"/>
        <end position="197"/>
    </location>
</feature>
<dbReference type="InterPro" id="IPR000326">
    <property type="entry name" value="PAP2/HPO"/>
</dbReference>
<dbReference type="Proteomes" id="UP000241507">
    <property type="component" value="Chromosome"/>
</dbReference>
<evidence type="ECO:0000313" key="4">
    <source>
        <dbReference type="Proteomes" id="UP000241507"/>
    </source>
</evidence>
<dbReference type="PANTHER" id="PTHR14969:SF13">
    <property type="entry name" value="AT30094P"/>
    <property type="match status" value="1"/>
</dbReference>
<evidence type="ECO:0000259" key="2">
    <source>
        <dbReference type="SMART" id="SM00014"/>
    </source>
</evidence>
<keyword evidence="4" id="KW-1185">Reference proteome</keyword>
<evidence type="ECO:0000256" key="1">
    <source>
        <dbReference type="SAM" id="Phobius"/>
    </source>
</evidence>
<feature type="transmembrane region" description="Helical" evidence="1">
    <location>
        <begin position="149"/>
        <end position="170"/>
    </location>
</feature>
<dbReference type="CDD" id="cd03392">
    <property type="entry name" value="PAP2_like_2"/>
    <property type="match status" value="1"/>
</dbReference>
<dbReference type="KEGG" id="grs:C7S20_09720"/>
<keyword evidence="1" id="KW-0472">Membrane</keyword>
<dbReference type="Pfam" id="PF01569">
    <property type="entry name" value="PAP2"/>
    <property type="match status" value="1"/>
</dbReference>
<gene>
    <name evidence="3" type="ORF">C7S20_09720</name>
</gene>
<keyword evidence="1" id="KW-0812">Transmembrane</keyword>
<reference evidence="4" key="1">
    <citation type="submission" date="2018-03" db="EMBL/GenBank/DDBJ databases">
        <title>Gramella fulva sp. nov., isolated from a dry surface of tidal flat.</title>
        <authorList>
            <person name="Hwang S.H."/>
            <person name="Hwang W.M."/>
            <person name="Kang K."/>
            <person name="Ahn T.-Y."/>
        </authorList>
    </citation>
    <scope>NUCLEOTIDE SEQUENCE [LARGE SCALE GENOMIC DNA]</scope>
    <source>
        <strain evidence="4">SH35</strain>
    </source>
</reference>
<protein>
    <recommendedName>
        <fullName evidence="2">Phosphatidic acid phosphatase type 2/haloperoxidase domain-containing protein</fullName>
    </recommendedName>
</protein>
<feature type="transmembrane region" description="Helical" evidence="1">
    <location>
        <begin position="49"/>
        <end position="70"/>
    </location>
</feature>
<name>A0A2R3Z5H6_9FLAO</name>
<dbReference type="PANTHER" id="PTHR14969">
    <property type="entry name" value="SPHINGOSINE-1-PHOSPHATE PHOSPHOHYDROLASE"/>
    <property type="match status" value="1"/>
</dbReference>
<dbReference type="EMBL" id="CP028136">
    <property type="protein sequence ID" value="AVR45520.1"/>
    <property type="molecule type" value="Genomic_DNA"/>
</dbReference>
<keyword evidence="1" id="KW-1133">Transmembrane helix</keyword>
<sequence length="206" mass="23466">MLAILIGIFLIFTLIVIIVPTSILDVEFSEEIQEHNSPLLDTFMKAISWFGVTPVALCFVFGSALIFFLFRYRKEALFIISTLTVTLVTFGIKLLINRPRPTADLVNIVEHAQHQSFPSGHTSFYVTFFGFITFLMLRHPQIPREIRAAIISLCVFLILSVPFSRIYLGAHWFTDVGAGFVLGVLVLYAIIRIYLYYKRRSGPEPE</sequence>